<dbReference type="RefSeq" id="WP_023554851.1">
    <property type="nucleotide sequence ID" value="NZ_KI629782.1"/>
</dbReference>
<protein>
    <recommendedName>
        <fullName evidence="3">YtkA-like domain-containing protein</fullName>
    </recommendedName>
</protein>
<evidence type="ECO:0000259" key="3">
    <source>
        <dbReference type="Pfam" id="PF13115"/>
    </source>
</evidence>
<proteinExistence type="predicted"/>
<organism evidence="4 5">
    <name type="scientific">Brevibacillus panacihumi W25</name>
    <dbReference type="NCBI Taxonomy" id="1408254"/>
    <lineage>
        <taxon>Bacteria</taxon>
        <taxon>Bacillati</taxon>
        <taxon>Bacillota</taxon>
        <taxon>Bacilli</taxon>
        <taxon>Bacillales</taxon>
        <taxon>Paenibacillaceae</taxon>
        <taxon>Brevibacillus</taxon>
    </lineage>
</organism>
<dbReference type="PATRIC" id="fig|1408254.3.peg.789"/>
<feature type="region of interest" description="Disordered" evidence="1">
    <location>
        <begin position="133"/>
        <end position="173"/>
    </location>
</feature>
<feature type="domain" description="YtkA-like" evidence="3">
    <location>
        <begin position="173"/>
        <end position="250"/>
    </location>
</feature>
<dbReference type="Proteomes" id="UP000017973">
    <property type="component" value="Unassembled WGS sequence"/>
</dbReference>
<feature type="chain" id="PRO_5004749473" description="YtkA-like domain-containing protein" evidence="2">
    <location>
        <begin position="24"/>
        <end position="268"/>
    </location>
</feature>
<gene>
    <name evidence="4" type="ORF">T458_03930</name>
</gene>
<dbReference type="eggNOG" id="ENOG502ZCA8">
    <property type="taxonomic scope" value="Bacteria"/>
</dbReference>
<keyword evidence="5" id="KW-1185">Reference proteome</keyword>
<evidence type="ECO:0000313" key="5">
    <source>
        <dbReference type="Proteomes" id="UP000017973"/>
    </source>
</evidence>
<dbReference type="HOGENOM" id="CLU_097127_0_0_9"/>
<accession>V6MD63</accession>
<dbReference type="AlphaFoldDB" id="V6MD63"/>
<keyword evidence="2" id="KW-0732">Signal</keyword>
<feature type="signal peptide" evidence="2">
    <location>
        <begin position="1"/>
        <end position="23"/>
    </location>
</feature>
<evidence type="ECO:0000256" key="2">
    <source>
        <dbReference type="SAM" id="SignalP"/>
    </source>
</evidence>
<sequence length="268" mass="29561">MTIIRFMRVLPCLLLLVSVAACGNDNQEAFVPGSPVEAAFTMEPSEPAVGDTVTFAVTVTQDGKPVDDASEVKFEWWREGQEPHEMLPATFQKDGLYIAKQTISQPGSYFVYYHVTARDFHTMKKIPFTVKGETGEVDQPTPAEQQSQDKKTTSSTEHGGSHDHGTEASEGGQVEMHFMPATEIRASEETWLGVHIMNGDDVLPNATVRFEYWKDGEEKHAFQDAAETHPGQYGAKLTFPASGAYTVKVHVEAGSIHDHKDFSVAVQE</sequence>
<feature type="domain" description="YtkA-like" evidence="3">
    <location>
        <begin position="36"/>
        <end position="114"/>
    </location>
</feature>
<reference evidence="4 5" key="1">
    <citation type="journal article" date="2014" name="Genome Announc.">
        <title>Draft Genome Sequence of Brevibacillus panacihumi Strain W25, a Halotolerant Hydrocarbon-Degrading Bacterium.</title>
        <authorList>
            <person name="Wang X."/>
            <person name="Jin D."/>
            <person name="Zhou L."/>
            <person name="Wu L."/>
            <person name="An W."/>
            <person name="Chen Y."/>
            <person name="Zhao L."/>
        </authorList>
    </citation>
    <scope>NUCLEOTIDE SEQUENCE [LARGE SCALE GENOMIC DNA]</scope>
    <source>
        <strain evidence="4 5">W25</strain>
    </source>
</reference>
<dbReference type="EMBL" id="AYJU01000001">
    <property type="protein sequence ID" value="EST56464.1"/>
    <property type="molecule type" value="Genomic_DNA"/>
</dbReference>
<comment type="caution">
    <text evidence="4">The sequence shown here is derived from an EMBL/GenBank/DDBJ whole genome shotgun (WGS) entry which is preliminary data.</text>
</comment>
<dbReference type="Pfam" id="PF13115">
    <property type="entry name" value="YtkA"/>
    <property type="match status" value="2"/>
</dbReference>
<dbReference type="InterPro" id="IPR032693">
    <property type="entry name" value="YtkA-like_dom"/>
</dbReference>
<dbReference type="STRING" id="1408254.T458_03930"/>
<evidence type="ECO:0000256" key="1">
    <source>
        <dbReference type="SAM" id="MobiDB-lite"/>
    </source>
</evidence>
<dbReference type="PROSITE" id="PS51257">
    <property type="entry name" value="PROKAR_LIPOPROTEIN"/>
    <property type="match status" value="1"/>
</dbReference>
<name>V6MD63_9BACL</name>
<evidence type="ECO:0000313" key="4">
    <source>
        <dbReference type="EMBL" id="EST56464.1"/>
    </source>
</evidence>